<dbReference type="EMBL" id="JBANMG010000006">
    <property type="protein sequence ID" value="KAK6952131.1"/>
    <property type="molecule type" value="Genomic_DNA"/>
</dbReference>
<evidence type="ECO:0000256" key="2">
    <source>
        <dbReference type="SAM" id="Phobius"/>
    </source>
</evidence>
<comment type="caution">
    <text evidence="3">The sequence shown here is derived from an EMBL/GenBank/DDBJ whole genome shotgun (WGS) entry which is preliminary data.</text>
</comment>
<name>A0AAX6MIX2_9PEZI</name>
<feature type="region of interest" description="Disordered" evidence="1">
    <location>
        <begin position="61"/>
        <end position="88"/>
    </location>
</feature>
<accession>A0AAX6MIX2</accession>
<feature type="compositionally biased region" description="Low complexity" evidence="1">
    <location>
        <begin position="61"/>
        <end position="73"/>
    </location>
</feature>
<dbReference type="Proteomes" id="UP001369815">
    <property type="component" value="Unassembled WGS sequence"/>
</dbReference>
<evidence type="ECO:0000313" key="3">
    <source>
        <dbReference type="EMBL" id="KAK6952131.1"/>
    </source>
</evidence>
<sequence length="88" mass="9244">MGAVVSCVESIFRTIGNVIMAIVSGIGNILHAIISGIVSFFGIVVSFLTCGYCGGHRRARTGGMSTGTTTGTRRGWGRRRHATTASRI</sequence>
<dbReference type="AlphaFoldDB" id="A0AAX6MIX2"/>
<proteinExistence type="predicted"/>
<feature type="transmembrane region" description="Helical" evidence="2">
    <location>
        <begin position="29"/>
        <end position="54"/>
    </location>
</feature>
<evidence type="ECO:0000313" key="4">
    <source>
        <dbReference type="Proteomes" id="UP001369815"/>
    </source>
</evidence>
<gene>
    <name evidence="3" type="ORF">Daesc_006663</name>
</gene>
<organism evidence="3 4">
    <name type="scientific">Daldinia eschscholtzii</name>
    <dbReference type="NCBI Taxonomy" id="292717"/>
    <lineage>
        <taxon>Eukaryota</taxon>
        <taxon>Fungi</taxon>
        <taxon>Dikarya</taxon>
        <taxon>Ascomycota</taxon>
        <taxon>Pezizomycotina</taxon>
        <taxon>Sordariomycetes</taxon>
        <taxon>Xylariomycetidae</taxon>
        <taxon>Xylariales</taxon>
        <taxon>Hypoxylaceae</taxon>
        <taxon>Daldinia</taxon>
    </lineage>
</organism>
<evidence type="ECO:0000256" key="1">
    <source>
        <dbReference type="SAM" id="MobiDB-lite"/>
    </source>
</evidence>
<reference evidence="3 4" key="1">
    <citation type="journal article" date="2024" name="Front Chem Biol">
        <title>Unveiling the potential of Daldinia eschscholtzii MFLUCC 19-0629 through bioactivity and bioinformatics studies for enhanced sustainable agriculture production.</title>
        <authorList>
            <person name="Brooks S."/>
            <person name="Weaver J.A."/>
            <person name="Klomchit A."/>
            <person name="Alharthi S.A."/>
            <person name="Onlamun T."/>
            <person name="Nurani R."/>
            <person name="Vong T.K."/>
            <person name="Alberti F."/>
            <person name="Greco C."/>
        </authorList>
    </citation>
    <scope>NUCLEOTIDE SEQUENCE [LARGE SCALE GENOMIC DNA]</scope>
    <source>
        <strain evidence="3">MFLUCC 19-0629</strain>
    </source>
</reference>
<keyword evidence="2" id="KW-0472">Membrane</keyword>
<keyword evidence="2" id="KW-1133">Transmembrane helix</keyword>
<protein>
    <submittedName>
        <fullName evidence="3">Uncharacterized protein</fullName>
    </submittedName>
</protein>
<keyword evidence="2" id="KW-0812">Transmembrane</keyword>
<keyword evidence="4" id="KW-1185">Reference proteome</keyword>